<sequence length="183" mass="19808">MAHSKVLNSACRGDKTWLLANEPNIVLPSSFSITSPPPKRASSSFQNASNLHKGLWGGPTGNSSMSLFSLSSATSGMICANLQLDASEVADCITSNGESSLSLNTFSLRGGNRSCYRWKDSGIRPDKRVVALDFKSEKPLDIQIAYDSRFHHPVHNVDRFVRGGSAGQQGNYRPVHNSTRPAT</sequence>
<feature type="compositionally biased region" description="Polar residues" evidence="1">
    <location>
        <begin position="168"/>
        <end position="183"/>
    </location>
</feature>
<organism evidence="2 3">
    <name type="scientific">Brassica cretica</name>
    <name type="common">Mustard</name>
    <dbReference type="NCBI Taxonomy" id="69181"/>
    <lineage>
        <taxon>Eukaryota</taxon>
        <taxon>Viridiplantae</taxon>
        <taxon>Streptophyta</taxon>
        <taxon>Embryophyta</taxon>
        <taxon>Tracheophyta</taxon>
        <taxon>Spermatophyta</taxon>
        <taxon>Magnoliopsida</taxon>
        <taxon>eudicotyledons</taxon>
        <taxon>Gunneridae</taxon>
        <taxon>Pentapetalae</taxon>
        <taxon>rosids</taxon>
        <taxon>malvids</taxon>
        <taxon>Brassicales</taxon>
        <taxon>Brassicaceae</taxon>
        <taxon>Brassiceae</taxon>
        <taxon>Brassica</taxon>
    </lineage>
</organism>
<reference evidence="2 3" key="1">
    <citation type="journal article" date="2020" name="BMC Genomics">
        <title>Intraspecific diversification of the crop wild relative Brassica cretica Lam. using demographic model selection.</title>
        <authorList>
            <person name="Kioukis A."/>
            <person name="Michalopoulou V.A."/>
            <person name="Briers L."/>
            <person name="Pirintsos S."/>
            <person name="Studholme D.J."/>
            <person name="Pavlidis P."/>
            <person name="Sarris P.F."/>
        </authorList>
    </citation>
    <scope>NUCLEOTIDE SEQUENCE [LARGE SCALE GENOMIC DNA]</scope>
    <source>
        <strain evidence="3">cv. PFS-1207/04</strain>
    </source>
</reference>
<gene>
    <name evidence="2" type="ORF">DY000_02055600</name>
</gene>
<dbReference type="Proteomes" id="UP000266723">
    <property type="component" value="Unassembled WGS sequence"/>
</dbReference>
<evidence type="ECO:0000313" key="2">
    <source>
        <dbReference type="EMBL" id="KAF3493394.1"/>
    </source>
</evidence>
<evidence type="ECO:0000313" key="3">
    <source>
        <dbReference type="Proteomes" id="UP000266723"/>
    </source>
</evidence>
<evidence type="ECO:0000256" key="1">
    <source>
        <dbReference type="SAM" id="MobiDB-lite"/>
    </source>
</evidence>
<name>A0ABQ7A6T9_BRACR</name>
<dbReference type="EMBL" id="QGKV02002055">
    <property type="protein sequence ID" value="KAF3493394.1"/>
    <property type="molecule type" value="Genomic_DNA"/>
</dbReference>
<keyword evidence="3" id="KW-1185">Reference proteome</keyword>
<accession>A0ABQ7A6T9</accession>
<protein>
    <submittedName>
        <fullName evidence="2">Uncharacterized protein</fullName>
    </submittedName>
</protein>
<feature type="region of interest" description="Disordered" evidence="1">
    <location>
        <begin position="162"/>
        <end position="183"/>
    </location>
</feature>
<proteinExistence type="predicted"/>
<comment type="caution">
    <text evidence="2">The sequence shown here is derived from an EMBL/GenBank/DDBJ whole genome shotgun (WGS) entry which is preliminary data.</text>
</comment>